<organism evidence="4 5">
    <name type="scientific">Marine Group III euryarchaeote CG-Epi5</name>
    <dbReference type="NCBI Taxonomy" id="1888999"/>
    <lineage>
        <taxon>Archaea</taxon>
        <taxon>Methanobacteriati</taxon>
        <taxon>Thermoplasmatota</taxon>
        <taxon>Thermoplasmata</taxon>
        <taxon>Candidatus Thermoprofundales</taxon>
    </lineage>
</organism>
<keyword evidence="1" id="KW-0802">TPR repeat</keyword>
<dbReference type="EMBL" id="MIYW01000016">
    <property type="protein sequence ID" value="OIR22058.1"/>
    <property type="molecule type" value="Genomic_DNA"/>
</dbReference>
<evidence type="ECO:0000256" key="1">
    <source>
        <dbReference type="PROSITE-ProRule" id="PRU00339"/>
    </source>
</evidence>
<feature type="compositionally biased region" description="Low complexity" evidence="2">
    <location>
        <begin position="290"/>
        <end position="303"/>
    </location>
</feature>
<dbReference type="PROSITE" id="PS50005">
    <property type="entry name" value="TPR"/>
    <property type="match status" value="1"/>
</dbReference>
<dbReference type="InterPro" id="IPR011990">
    <property type="entry name" value="TPR-like_helical_dom_sf"/>
</dbReference>
<dbReference type="InterPro" id="IPR002372">
    <property type="entry name" value="PQQ_rpt_dom"/>
</dbReference>
<dbReference type="InterPro" id="IPR015943">
    <property type="entry name" value="WD40/YVTN_repeat-like_dom_sf"/>
</dbReference>
<dbReference type="Gene3D" id="1.25.40.10">
    <property type="entry name" value="Tetratricopeptide repeat domain"/>
    <property type="match status" value="1"/>
</dbReference>
<dbReference type="InterPro" id="IPR019734">
    <property type="entry name" value="TPR_rpt"/>
</dbReference>
<dbReference type="SMART" id="SM00320">
    <property type="entry name" value="WD40"/>
    <property type="match status" value="6"/>
</dbReference>
<dbReference type="Pfam" id="PF13360">
    <property type="entry name" value="PQQ_2"/>
    <property type="match status" value="1"/>
</dbReference>
<feature type="compositionally biased region" description="Basic and acidic residues" evidence="2">
    <location>
        <begin position="305"/>
        <end position="318"/>
    </location>
</feature>
<dbReference type="AlphaFoldDB" id="A0A1J5TM78"/>
<dbReference type="PANTHER" id="PTHR34512">
    <property type="entry name" value="CELL SURFACE PROTEIN"/>
    <property type="match status" value="1"/>
</dbReference>
<name>A0A1J5TM78_9ARCH</name>
<protein>
    <recommendedName>
        <fullName evidence="3">Pyrrolo-quinoline quinone repeat domain-containing protein</fullName>
    </recommendedName>
</protein>
<dbReference type="SUPFAM" id="SSF50998">
    <property type="entry name" value="Quinoprotein alcohol dehydrogenase-like"/>
    <property type="match status" value="1"/>
</dbReference>
<feature type="region of interest" description="Disordered" evidence="2">
    <location>
        <begin position="289"/>
        <end position="318"/>
    </location>
</feature>
<dbReference type="PANTHER" id="PTHR34512:SF30">
    <property type="entry name" value="OUTER MEMBRANE PROTEIN ASSEMBLY FACTOR BAMB"/>
    <property type="match status" value="1"/>
</dbReference>
<gene>
    <name evidence="4" type="ORF">BEU02_00420</name>
</gene>
<dbReference type="InterPro" id="IPR018391">
    <property type="entry name" value="PQQ_b-propeller_rpt"/>
</dbReference>
<dbReference type="Gene3D" id="2.130.10.10">
    <property type="entry name" value="YVTN repeat-like/Quinoprotein amine dehydrogenase"/>
    <property type="match status" value="2"/>
</dbReference>
<dbReference type="SUPFAM" id="SSF48452">
    <property type="entry name" value="TPR-like"/>
    <property type="match status" value="1"/>
</dbReference>
<dbReference type="Proteomes" id="UP000183686">
    <property type="component" value="Unassembled WGS sequence"/>
</dbReference>
<dbReference type="InterPro" id="IPR001680">
    <property type="entry name" value="WD40_rpt"/>
</dbReference>
<feature type="domain" description="Pyrrolo-quinoline quinone repeat" evidence="3">
    <location>
        <begin position="47"/>
        <end position="188"/>
    </location>
</feature>
<evidence type="ECO:0000313" key="5">
    <source>
        <dbReference type="Proteomes" id="UP000183686"/>
    </source>
</evidence>
<evidence type="ECO:0000313" key="4">
    <source>
        <dbReference type="EMBL" id="OIR22058.1"/>
    </source>
</evidence>
<reference evidence="4 5" key="1">
    <citation type="submission" date="2016-08" db="EMBL/GenBank/DDBJ databases">
        <title>New Insights into Marine Group III Euryarchaeota, from dark to light.</title>
        <authorList>
            <person name="Haro-Moreno J.M."/>
            <person name="Rodriguez-Valera F."/>
            <person name="Lopez-Garcia P."/>
            <person name="Moreira D."/>
            <person name="Martin-Cuadrado A.B."/>
        </authorList>
    </citation>
    <scope>NUCLEOTIDE SEQUENCE [LARGE SCALE GENOMIC DNA]</scope>
    <source>
        <strain evidence="4">CG-Epi5</strain>
    </source>
</reference>
<accession>A0A1J5TM78</accession>
<evidence type="ECO:0000256" key="2">
    <source>
        <dbReference type="SAM" id="MobiDB-lite"/>
    </source>
</evidence>
<feature type="repeat" description="TPR" evidence="1">
    <location>
        <begin position="399"/>
        <end position="432"/>
    </location>
</feature>
<dbReference type="SMART" id="SM00564">
    <property type="entry name" value="PQQ"/>
    <property type="match status" value="4"/>
</dbReference>
<comment type="caution">
    <text evidence="4">The sequence shown here is derived from an EMBL/GenBank/DDBJ whole genome shotgun (WGS) entry which is preliminary data.</text>
</comment>
<sequence length="496" mass="54671">MRSDGLGLLMSNNSKFQINTSDSIKCLSSSEDGMKIAFGDNSGNVFLANNEGNIIWEKNIGEGTYGIAIMKDGNRVVCGGKDCKLRMFNSLGNVEWEVNVGKSIWSLTVDPNGQVIVIGTGDSISMFTESGAKLWEYDTSRAMVGVGVSRNGANVVACGDEFLYCLNSEGNLSWKKQRSDALWDVDIEKDNNSIIIGGWDCNIHSLDLNGNEMWNFETKGYVRSVRPLDDGGVLAGSHDHNIYRLNDKGEVTKIFETEAEITCVSTSLSTDFIYAGAGNNILGFDINEGSVPSTSETTDPSTSYVEEKETPNSEKNEEYEPMFGFGMFDEPSPDTTEILEREIYSNNETSSSSNDYTASSDTYASTYQNNTPSYQESSDNIDRGGEYREFAAKVLKGDVKNYLRLGNAAWAEKRLERAAEHFRKATEINSEEPRAWHNLAVCNYHLALKRNPDDVEGAVESAFEPLKIAKEKGGSEYTSVNKTLAFLASQIGIEED</sequence>
<proteinExistence type="predicted"/>
<evidence type="ECO:0000259" key="3">
    <source>
        <dbReference type="Pfam" id="PF13360"/>
    </source>
</evidence>
<dbReference type="InterPro" id="IPR011047">
    <property type="entry name" value="Quinoprotein_ADH-like_sf"/>
</dbReference>